<proteinExistence type="predicted"/>
<dbReference type="InterPro" id="IPR025349">
    <property type="entry name" value="DUF4253"/>
</dbReference>
<name>A0A3S9I0W4_9ACTN</name>
<dbReference type="RefSeq" id="WP_126272176.1">
    <property type="nucleotide sequence ID" value="NZ_CP034463.1"/>
</dbReference>
<accession>A0A3S9I0W4</accession>
<protein>
    <submittedName>
        <fullName evidence="3">DUF4253 domain-containing protein</fullName>
    </submittedName>
</protein>
<evidence type="ECO:0000313" key="3">
    <source>
        <dbReference type="EMBL" id="AZP17990.1"/>
    </source>
</evidence>
<evidence type="ECO:0000256" key="1">
    <source>
        <dbReference type="SAM" id="MobiDB-lite"/>
    </source>
</evidence>
<dbReference type="Proteomes" id="UP000280197">
    <property type="component" value="Chromosome"/>
</dbReference>
<sequence length="265" mass="28895">MVFSLPAGLPPGRFERRGPAEIWVCDELPDDVDVLFGELLRQAAVTGLYPHLCWPDPHDRPEDPAAADAIRLDEVLAADFAAYRQERLPYWSAPASEETSDDLPEDVEPWPHDPGPPFETWPGLAPAGPPSGDGGPGTTPEEAARRTVADLLSTEYFTPSLTLVPARRAADVVAVIGWDGGPPIPLLTALLRSWEDRFGARVVGAYGGDVHVSVARPPLDRASADRLALEHLLSTADNIVDDPPTPFPEYASGLIGRTQWRFWWD</sequence>
<feature type="compositionally biased region" description="Acidic residues" evidence="1">
    <location>
        <begin position="98"/>
        <end position="108"/>
    </location>
</feature>
<dbReference type="Pfam" id="PF14062">
    <property type="entry name" value="DUF4253"/>
    <property type="match status" value="1"/>
</dbReference>
<keyword evidence="4" id="KW-1185">Reference proteome</keyword>
<dbReference type="AlphaFoldDB" id="A0A3S9I0W4"/>
<feature type="domain" description="DUF4253" evidence="2">
    <location>
        <begin position="161"/>
        <end position="265"/>
    </location>
</feature>
<dbReference type="EMBL" id="CP034463">
    <property type="protein sequence ID" value="AZP17990.1"/>
    <property type="molecule type" value="Genomic_DNA"/>
</dbReference>
<gene>
    <name evidence="3" type="ORF">EJC51_18990</name>
</gene>
<feature type="region of interest" description="Disordered" evidence="1">
    <location>
        <begin position="94"/>
        <end position="142"/>
    </location>
</feature>
<dbReference type="KEGG" id="saqu:EJC51_18990"/>
<reference evidence="3 4" key="1">
    <citation type="submission" date="2018-12" db="EMBL/GenBank/DDBJ databases">
        <authorList>
            <person name="Li K."/>
        </authorList>
    </citation>
    <scope>NUCLEOTIDE SEQUENCE [LARGE SCALE GENOMIC DNA]</scope>
    <source>
        <strain evidence="4">CR22</strain>
    </source>
</reference>
<organism evidence="3 4">
    <name type="scientific">Streptomyces aquilus</name>
    <dbReference type="NCBI Taxonomy" id="2548456"/>
    <lineage>
        <taxon>Bacteria</taxon>
        <taxon>Bacillati</taxon>
        <taxon>Actinomycetota</taxon>
        <taxon>Actinomycetes</taxon>
        <taxon>Kitasatosporales</taxon>
        <taxon>Streptomycetaceae</taxon>
        <taxon>Streptomyces</taxon>
    </lineage>
</organism>
<evidence type="ECO:0000313" key="4">
    <source>
        <dbReference type="Proteomes" id="UP000280197"/>
    </source>
</evidence>
<evidence type="ECO:0000259" key="2">
    <source>
        <dbReference type="Pfam" id="PF14062"/>
    </source>
</evidence>